<feature type="compositionally biased region" description="Polar residues" evidence="2">
    <location>
        <begin position="19"/>
        <end position="34"/>
    </location>
</feature>
<evidence type="ECO:0000259" key="3">
    <source>
        <dbReference type="Pfam" id="PF16312"/>
    </source>
</evidence>
<dbReference type="AlphaFoldDB" id="A0AAW2IMA9"/>
<organism evidence="4">
    <name type="scientific">Sesamum angustifolium</name>
    <dbReference type="NCBI Taxonomy" id="2727405"/>
    <lineage>
        <taxon>Eukaryota</taxon>
        <taxon>Viridiplantae</taxon>
        <taxon>Streptophyta</taxon>
        <taxon>Embryophyta</taxon>
        <taxon>Tracheophyta</taxon>
        <taxon>Spermatophyta</taxon>
        <taxon>Magnoliopsida</taxon>
        <taxon>eudicotyledons</taxon>
        <taxon>Gunneridae</taxon>
        <taxon>Pentapetalae</taxon>
        <taxon>asterids</taxon>
        <taxon>lamiids</taxon>
        <taxon>Lamiales</taxon>
        <taxon>Pedaliaceae</taxon>
        <taxon>Sesamum</taxon>
    </lineage>
</organism>
<reference evidence="4" key="1">
    <citation type="submission" date="2020-06" db="EMBL/GenBank/DDBJ databases">
        <authorList>
            <person name="Li T."/>
            <person name="Hu X."/>
            <person name="Zhang T."/>
            <person name="Song X."/>
            <person name="Zhang H."/>
            <person name="Dai N."/>
            <person name="Sheng W."/>
            <person name="Hou X."/>
            <person name="Wei L."/>
        </authorList>
    </citation>
    <scope>NUCLEOTIDE SEQUENCE</scope>
    <source>
        <strain evidence="4">G01</strain>
        <tissue evidence="4">Leaf</tissue>
    </source>
</reference>
<gene>
    <name evidence="4" type="ORF">Sangu_2897500</name>
</gene>
<dbReference type="GO" id="GO:0010468">
    <property type="term" value="P:regulation of gene expression"/>
    <property type="evidence" value="ECO:0007669"/>
    <property type="project" value="TreeGrafter"/>
</dbReference>
<reference evidence="4" key="2">
    <citation type="journal article" date="2024" name="Plant">
        <title>Genomic evolution and insights into agronomic trait innovations of Sesamum species.</title>
        <authorList>
            <person name="Miao H."/>
            <person name="Wang L."/>
            <person name="Qu L."/>
            <person name="Liu H."/>
            <person name="Sun Y."/>
            <person name="Le M."/>
            <person name="Wang Q."/>
            <person name="Wei S."/>
            <person name="Zheng Y."/>
            <person name="Lin W."/>
            <person name="Duan Y."/>
            <person name="Cao H."/>
            <person name="Xiong S."/>
            <person name="Wang X."/>
            <person name="Wei L."/>
            <person name="Li C."/>
            <person name="Ma Q."/>
            <person name="Ju M."/>
            <person name="Zhao R."/>
            <person name="Li G."/>
            <person name="Mu C."/>
            <person name="Tian Q."/>
            <person name="Mei H."/>
            <person name="Zhang T."/>
            <person name="Gao T."/>
            <person name="Zhang H."/>
        </authorList>
    </citation>
    <scope>NUCLEOTIDE SEQUENCE</scope>
    <source>
        <strain evidence="4">G01</strain>
    </source>
</reference>
<dbReference type="PRINTS" id="PR01544">
    <property type="entry name" value="ARATH130DUF"/>
</dbReference>
<sequence>MNSDRPVNIPIESRKELPTKNQEGASGIPGSSQGAGWLKSIYPDKAPRLENSVNLLPGFDSNRNDKYTSNMDLRKNSPKEPIFDELESIVRIKQAEAMMFQARADDARRESEALKRISVTKNERIEEEYTSRISKLRLAEAEEMRKQKVEELQALERAYQEYFNMKMRMETDIKDLLLKMEATRRNLST</sequence>
<keyword evidence="1" id="KW-0175">Coiled coil</keyword>
<feature type="domain" description="Oberon coiled-coil region" evidence="3">
    <location>
        <begin position="54"/>
        <end position="177"/>
    </location>
</feature>
<evidence type="ECO:0000313" key="4">
    <source>
        <dbReference type="EMBL" id="KAL0283324.1"/>
    </source>
</evidence>
<dbReference type="InterPro" id="IPR004082">
    <property type="entry name" value="OBERON"/>
</dbReference>
<proteinExistence type="predicted"/>
<comment type="caution">
    <text evidence="4">The sequence shown here is derived from an EMBL/GenBank/DDBJ whole genome shotgun (WGS) entry which is preliminary data.</text>
</comment>
<dbReference type="Pfam" id="PF16312">
    <property type="entry name" value="Oberon_cc"/>
    <property type="match status" value="1"/>
</dbReference>
<dbReference type="InterPro" id="IPR032535">
    <property type="entry name" value="Oberon_CC"/>
</dbReference>
<feature type="region of interest" description="Disordered" evidence="2">
    <location>
        <begin position="1"/>
        <end position="39"/>
    </location>
</feature>
<dbReference type="GO" id="GO:0010078">
    <property type="term" value="P:maintenance of root meristem identity"/>
    <property type="evidence" value="ECO:0007669"/>
    <property type="project" value="TreeGrafter"/>
</dbReference>
<dbReference type="GO" id="GO:0005634">
    <property type="term" value="C:nucleus"/>
    <property type="evidence" value="ECO:0007669"/>
    <property type="project" value="TreeGrafter"/>
</dbReference>
<dbReference type="PANTHER" id="PTHR21736:SF20">
    <property type="entry name" value="PROTEIN OBERON 4"/>
    <property type="match status" value="1"/>
</dbReference>
<dbReference type="GO" id="GO:0010071">
    <property type="term" value="P:root meristem specification"/>
    <property type="evidence" value="ECO:0007669"/>
    <property type="project" value="TreeGrafter"/>
</dbReference>
<dbReference type="PANTHER" id="PTHR21736">
    <property type="entry name" value="VERNALIZATION-INSENSITIVE PROTEIN 3"/>
    <property type="match status" value="1"/>
</dbReference>
<evidence type="ECO:0000256" key="2">
    <source>
        <dbReference type="SAM" id="MobiDB-lite"/>
    </source>
</evidence>
<evidence type="ECO:0000256" key="1">
    <source>
        <dbReference type="SAM" id="Coils"/>
    </source>
</evidence>
<name>A0AAW2IMA9_9LAMI</name>
<protein>
    <submittedName>
        <fullName evidence="4">Protein OBERON 4</fullName>
    </submittedName>
</protein>
<accession>A0AAW2IMA9</accession>
<feature type="coiled-coil region" evidence="1">
    <location>
        <begin position="138"/>
        <end position="186"/>
    </location>
</feature>
<dbReference type="EMBL" id="JACGWK010001734">
    <property type="protein sequence ID" value="KAL0283324.1"/>
    <property type="molecule type" value="Genomic_DNA"/>
</dbReference>
<dbReference type="GO" id="GO:0010492">
    <property type="term" value="P:maintenance of shoot apical meristem identity"/>
    <property type="evidence" value="ECO:0007669"/>
    <property type="project" value="TreeGrafter"/>
</dbReference>